<evidence type="ECO:0000313" key="2">
    <source>
        <dbReference type="EMBL" id="GAA3824767.1"/>
    </source>
</evidence>
<proteinExistence type="predicted"/>
<sequence length="73" mass="7750">MTGKNGPRLTHPPPVPAAPRRRIHRAASRRVGAAKPRSEHRELIGTRIAGTAGTVGTARTAGDPSINEHERGD</sequence>
<evidence type="ECO:0000313" key="3">
    <source>
        <dbReference type="Proteomes" id="UP001500888"/>
    </source>
</evidence>
<feature type="compositionally biased region" description="Basic residues" evidence="1">
    <location>
        <begin position="19"/>
        <end position="28"/>
    </location>
</feature>
<accession>A0ABP7IRT0</accession>
<dbReference type="Proteomes" id="UP001500888">
    <property type="component" value="Unassembled WGS sequence"/>
</dbReference>
<keyword evidence="3" id="KW-1185">Reference proteome</keyword>
<gene>
    <name evidence="2" type="ORF">GCM10022226_51860</name>
</gene>
<feature type="compositionally biased region" description="Low complexity" evidence="1">
    <location>
        <begin position="45"/>
        <end position="62"/>
    </location>
</feature>
<organism evidence="2 3">
    <name type="scientific">Sphaerisporangium flaviroseum</name>
    <dbReference type="NCBI Taxonomy" id="509199"/>
    <lineage>
        <taxon>Bacteria</taxon>
        <taxon>Bacillati</taxon>
        <taxon>Actinomycetota</taxon>
        <taxon>Actinomycetes</taxon>
        <taxon>Streptosporangiales</taxon>
        <taxon>Streptosporangiaceae</taxon>
        <taxon>Sphaerisporangium</taxon>
    </lineage>
</organism>
<evidence type="ECO:0000256" key="1">
    <source>
        <dbReference type="SAM" id="MobiDB-lite"/>
    </source>
</evidence>
<reference evidence="3" key="1">
    <citation type="journal article" date="2019" name="Int. J. Syst. Evol. Microbiol.">
        <title>The Global Catalogue of Microorganisms (GCM) 10K type strain sequencing project: providing services to taxonomists for standard genome sequencing and annotation.</title>
        <authorList>
            <consortium name="The Broad Institute Genomics Platform"/>
            <consortium name="The Broad Institute Genome Sequencing Center for Infectious Disease"/>
            <person name="Wu L."/>
            <person name="Ma J."/>
        </authorList>
    </citation>
    <scope>NUCLEOTIDE SEQUENCE [LARGE SCALE GENOMIC DNA]</scope>
    <source>
        <strain evidence="3">JCM 16908</strain>
    </source>
</reference>
<protein>
    <submittedName>
        <fullName evidence="2">Uncharacterized protein</fullName>
    </submittedName>
</protein>
<dbReference type="EMBL" id="BAAAZR010000019">
    <property type="protein sequence ID" value="GAA3824767.1"/>
    <property type="molecule type" value="Genomic_DNA"/>
</dbReference>
<feature type="region of interest" description="Disordered" evidence="1">
    <location>
        <begin position="1"/>
        <end position="73"/>
    </location>
</feature>
<comment type="caution">
    <text evidence="2">The sequence shown here is derived from an EMBL/GenBank/DDBJ whole genome shotgun (WGS) entry which is preliminary data.</text>
</comment>
<name>A0ABP7IRT0_9ACTN</name>